<evidence type="ECO:0000313" key="1">
    <source>
        <dbReference type="EMBL" id="ADM42361.1"/>
    </source>
</evidence>
<dbReference type="HOGENOM" id="CLU_2769271_0_0_6"/>
<dbReference type="KEGG" id="etd:ETAF_2258"/>
<reference evidence="1 2" key="2">
    <citation type="journal article" date="2011" name="BMC Immunol.">
        <title>Comparison of static immersion and intravenous injection systems for exposure of zebrafish embryos to the natural pathogen Edwardsiella tarda.</title>
        <authorList>
            <person name="van Soest J.J."/>
            <person name="Stockhammer O.W."/>
            <person name="Ordas A."/>
            <person name="Bloemberg G.V."/>
            <person name="Spaink H.P."/>
            <person name="Meijer A.H."/>
        </authorList>
    </citation>
    <scope>NUCLEOTIDE SEQUENCE [LARGE SCALE GENOMIC DNA]</scope>
    <source>
        <strain evidence="1 2">FL6-60</strain>
    </source>
</reference>
<evidence type="ECO:0000313" key="2">
    <source>
        <dbReference type="Proteomes" id="UP000002230"/>
    </source>
</evidence>
<protein>
    <submittedName>
        <fullName evidence="1">Uncharacterized protein</fullName>
    </submittedName>
</protein>
<gene>
    <name evidence="1" type="ordered locus">ETAF_2258</name>
</gene>
<sequence>MQQFLCRYDRILTLREENTGKTTASKEQGAFVISAESRPKAMMKANARLAAMIDLHNTYHLTSVDCCTA</sequence>
<dbReference type="AlphaFoldDB" id="A0A0H3DSR1"/>
<reference evidence="2" key="1">
    <citation type="submission" date="2010-08" db="EMBL/GenBank/DDBJ databases">
        <title>Genome comparisons of Edwardsiella bacteria analysed using deep sequencing technology.</title>
        <authorList>
            <person name="van Soest J.J."/>
            <person name="Henkel C.V."/>
            <person name="Jansen H.J."/>
            <person name="van den Hondel C.A.M.J.J."/>
            <person name="Bloemberg G.V."/>
            <person name="Meijer A.H."/>
            <person name="Spaink H.P."/>
        </authorList>
    </citation>
    <scope>NUCLEOTIDE SEQUENCE [LARGE SCALE GENOMIC DNA]</scope>
    <source>
        <strain evidence="2">FL6-60</strain>
    </source>
</reference>
<dbReference type="PATRIC" id="fig|718251.5.peg.2341"/>
<keyword evidence="2" id="KW-1185">Reference proteome</keyword>
<accession>A0A0H3DSR1</accession>
<dbReference type="Proteomes" id="UP000002230">
    <property type="component" value="Chromosome"/>
</dbReference>
<dbReference type="EMBL" id="CP002154">
    <property type="protein sequence ID" value="ADM42361.1"/>
    <property type="molecule type" value="Genomic_DNA"/>
</dbReference>
<name>A0A0H3DSR1_EDWTF</name>
<organism evidence="1 2">
    <name type="scientific">Edwardsiella tarda (strain FL6-60)</name>
    <dbReference type="NCBI Taxonomy" id="718251"/>
    <lineage>
        <taxon>Bacteria</taxon>
        <taxon>Pseudomonadati</taxon>
        <taxon>Pseudomonadota</taxon>
        <taxon>Gammaproteobacteria</taxon>
        <taxon>Enterobacterales</taxon>
        <taxon>Hafniaceae</taxon>
        <taxon>Edwardsiella</taxon>
    </lineage>
</organism>
<proteinExistence type="predicted"/>